<organism evidence="1">
    <name type="scientific">Anguilla anguilla</name>
    <name type="common">European freshwater eel</name>
    <name type="synonym">Muraena anguilla</name>
    <dbReference type="NCBI Taxonomy" id="7936"/>
    <lineage>
        <taxon>Eukaryota</taxon>
        <taxon>Metazoa</taxon>
        <taxon>Chordata</taxon>
        <taxon>Craniata</taxon>
        <taxon>Vertebrata</taxon>
        <taxon>Euteleostomi</taxon>
        <taxon>Actinopterygii</taxon>
        <taxon>Neopterygii</taxon>
        <taxon>Teleostei</taxon>
        <taxon>Anguilliformes</taxon>
        <taxon>Anguillidae</taxon>
        <taxon>Anguilla</taxon>
    </lineage>
</organism>
<dbReference type="EMBL" id="GBXM01105749">
    <property type="protein sequence ID" value="JAH02828.1"/>
    <property type="molecule type" value="Transcribed_RNA"/>
</dbReference>
<sequence length="30" mass="3741">MHIRLILQKHREALLNYKLDFLHISFPFVF</sequence>
<evidence type="ECO:0000313" key="1">
    <source>
        <dbReference type="EMBL" id="JAH02828.1"/>
    </source>
</evidence>
<reference evidence="1" key="2">
    <citation type="journal article" date="2015" name="Fish Shellfish Immunol.">
        <title>Early steps in the European eel (Anguilla anguilla)-Vibrio vulnificus interaction in the gills: Role of the RtxA13 toxin.</title>
        <authorList>
            <person name="Callol A."/>
            <person name="Pajuelo D."/>
            <person name="Ebbesson L."/>
            <person name="Teles M."/>
            <person name="MacKenzie S."/>
            <person name="Amaro C."/>
        </authorList>
    </citation>
    <scope>NUCLEOTIDE SEQUENCE</scope>
</reference>
<accession>A0A0E9PG66</accession>
<name>A0A0E9PG66_ANGAN</name>
<dbReference type="AlphaFoldDB" id="A0A0E9PG66"/>
<protein>
    <submittedName>
        <fullName evidence="1">Uncharacterized protein</fullName>
    </submittedName>
</protein>
<proteinExistence type="predicted"/>
<reference evidence="1" key="1">
    <citation type="submission" date="2014-11" db="EMBL/GenBank/DDBJ databases">
        <authorList>
            <person name="Amaro Gonzalez C."/>
        </authorList>
    </citation>
    <scope>NUCLEOTIDE SEQUENCE</scope>
</reference>